<accession>A0A0R3RJV1</accession>
<evidence type="ECO:0000256" key="1">
    <source>
        <dbReference type="SAM" id="Phobius"/>
    </source>
</evidence>
<reference evidence="3" key="1">
    <citation type="submission" date="2017-02" db="UniProtKB">
        <authorList>
            <consortium name="WormBaseParasite"/>
        </authorList>
    </citation>
    <scope>IDENTIFICATION</scope>
</reference>
<evidence type="ECO:0000313" key="3">
    <source>
        <dbReference type="WBParaSite" id="EEL_0000176001-mRNA-1"/>
    </source>
</evidence>
<keyword evidence="1" id="KW-1133">Transmembrane helix</keyword>
<dbReference type="Proteomes" id="UP000050640">
    <property type="component" value="Unplaced"/>
</dbReference>
<dbReference type="WBParaSite" id="EEL_0000176001-mRNA-1">
    <property type="protein sequence ID" value="EEL_0000176001-mRNA-1"/>
    <property type="gene ID" value="EEL_0000176001"/>
</dbReference>
<dbReference type="AlphaFoldDB" id="A0A0R3RJV1"/>
<keyword evidence="1" id="KW-0472">Membrane</keyword>
<organism evidence="2 3">
    <name type="scientific">Elaeophora elaphi</name>
    <dbReference type="NCBI Taxonomy" id="1147741"/>
    <lineage>
        <taxon>Eukaryota</taxon>
        <taxon>Metazoa</taxon>
        <taxon>Ecdysozoa</taxon>
        <taxon>Nematoda</taxon>
        <taxon>Chromadorea</taxon>
        <taxon>Rhabditida</taxon>
        <taxon>Spirurina</taxon>
        <taxon>Spiruromorpha</taxon>
        <taxon>Filarioidea</taxon>
        <taxon>Onchocercidae</taxon>
        <taxon>Elaeophora</taxon>
    </lineage>
</organism>
<proteinExistence type="predicted"/>
<keyword evidence="1" id="KW-0812">Transmembrane</keyword>
<evidence type="ECO:0000313" key="2">
    <source>
        <dbReference type="Proteomes" id="UP000050640"/>
    </source>
</evidence>
<name>A0A0R3RJV1_9BILA</name>
<sequence>MNEKTNIIPMGSLFVILLMLNIFIGADFIPVAKFRVECEYQSCATIEDRLVHRNFYWYTKGREERLQNGSTPFGFDHLPSQTVLCVILHKTMSCNEVMEALKNYREYVHTDEFS</sequence>
<feature type="transmembrane region" description="Helical" evidence="1">
    <location>
        <begin position="6"/>
        <end position="26"/>
    </location>
</feature>
<protein>
    <submittedName>
        <fullName evidence="3">Ig-like domain-containing protein</fullName>
    </submittedName>
</protein>
<keyword evidence="2" id="KW-1185">Reference proteome</keyword>